<dbReference type="Pfam" id="PF00069">
    <property type="entry name" value="Pkinase"/>
    <property type="match status" value="1"/>
</dbReference>
<evidence type="ECO:0000256" key="7">
    <source>
        <dbReference type="PROSITE-ProRule" id="PRU10141"/>
    </source>
</evidence>
<dbReference type="PROSITE" id="PS00107">
    <property type="entry name" value="PROTEIN_KINASE_ATP"/>
    <property type="match status" value="1"/>
</dbReference>
<keyword evidence="3 7" id="KW-0547">Nucleotide-binding</keyword>
<evidence type="ECO:0000256" key="3">
    <source>
        <dbReference type="ARBA" id="ARBA00022741"/>
    </source>
</evidence>
<sequence>MASLIPPKRPHKVGAPKLSLQLGGAGQSVAHYDEQPSGGDTTIMPAQPICAQSESERLSELQQAVKPRRVSAGESDLMKLSMSQISGGERRGSDDASLTSLNMDDSEMRQDNLEFISHLGDGASGVVSKVRIKSTGQIVARKVISTSPNPAIHRQLLRELNINQTCHSPYIVDFYGVFFDAAEASVVMCMEYCEGGSMDAVYKEVRRRHGRIGEKVLLKVAECVLGGLAYLHSRRIIHCDVKPSNILVTRDGQIKLCDFGVSGELINSVAGTFTGTSYYMAPERIRGQPYTIASDVWSLGVSLLEMASNRFPFPPEGEPFLGPIELLTYITNSPLPQLKDDEARGIRWSRAFRDLVDRCLVRDGKARAGPDVLIMHPAVKRSMQTPNSDIARFVARVWDWDAK</sequence>
<dbReference type="SUPFAM" id="SSF56112">
    <property type="entry name" value="Protein kinase-like (PK-like)"/>
    <property type="match status" value="1"/>
</dbReference>
<dbReference type="InterPro" id="IPR000719">
    <property type="entry name" value="Prot_kinase_dom"/>
</dbReference>
<evidence type="ECO:0000313" key="11">
    <source>
        <dbReference type="Proteomes" id="UP001219933"/>
    </source>
</evidence>
<reference evidence="10" key="1">
    <citation type="submission" date="2023-03" db="EMBL/GenBank/DDBJ databases">
        <title>Mating type loci evolution in Malassezia.</title>
        <authorList>
            <person name="Coelho M.A."/>
        </authorList>
    </citation>
    <scope>NUCLEOTIDE SEQUENCE</scope>
    <source>
        <strain evidence="10">CBS 11721</strain>
    </source>
</reference>
<dbReference type="FunFam" id="1.10.510.10:FF:000263">
    <property type="entry name" value="MAP kinase skh1/pek1"/>
    <property type="match status" value="1"/>
</dbReference>
<evidence type="ECO:0000256" key="5">
    <source>
        <dbReference type="ARBA" id="ARBA00022840"/>
    </source>
</evidence>
<gene>
    <name evidence="10" type="ORF">MCUN1_002763</name>
</gene>
<dbReference type="Gene3D" id="1.10.510.10">
    <property type="entry name" value="Transferase(Phosphotransferase) domain 1"/>
    <property type="match status" value="1"/>
</dbReference>
<dbReference type="InterPro" id="IPR017441">
    <property type="entry name" value="Protein_kinase_ATP_BS"/>
</dbReference>
<dbReference type="SMART" id="SM00220">
    <property type="entry name" value="S_TKc"/>
    <property type="match status" value="1"/>
</dbReference>
<dbReference type="PROSITE" id="PS50011">
    <property type="entry name" value="PROTEIN_KINASE_DOM"/>
    <property type="match status" value="1"/>
</dbReference>
<dbReference type="InterPro" id="IPR011009">
    <property type="entry name" value="Kinase-like_dom_sf"/>
</dbReference>
<protein>
    <submittedName>
        <fullName evidence="10">Mitogen-activated protein kinase kinase</fullName>
        <ecNumber evidence="10">2.7.12.2</ecNumber>
    </submittedName>
</protein>
<dbReference type="PROSITE" id="PS00108">
    <property type="entry name" value="PROTEIN_KINASE_ST"/>
    <property type="match status" value="1"/>
</dbReference>
<dbReference type="EMBL" id="CP119880">
    <property type="protein sequence ID" value="WFD35895.1"/>
    <property type="molecule type" value="Genomic_DNA"/>
</dbReference>
<dbReference type="EC" id="2.7.12.2" evidence="10"/>
<keyword evidence="5 7" id="KW-0067">ATP-binding</keyword>
<keyword evidence="1 8" id="KW-0723">Serine/threonine-protein kinase</keyword>
<dbReference type="AlphaFoldDB" id="A0AAF0J7A5"/>
<dbReference type="Gene3D" id="3.30.200.20">
    <property type="entry name" value="Phosphorylase Kinase, domain 1"/>
    <property type="match status" value="1"/>
</dbReference>
<dbReference type="GO" id="GO:0004708">
    <property type="term" value="F:MAP kinase kinase activity"/>
    <property type="evidence" value="ECO:0007669"/>
    <property type="project" value="UniProtKB-EC"/>
</dbReference>
<dbReference type="InterPro" id="IPR008271">
    <property type="entry name" value="Ser/Thr_kinase_AS"/>
</dbReference>
<feature type="domain" description="Protein kinase" evidence="9">
    <location>
        <begin position="113"/>
        <end position="379"/>
    </location>
</feature>
<accession>A0AAF0J7A5</accession>
<evidence type="ECO:0000256" key="2">
    <source>
        <dbReference type="ARBA" id="ARBA00022679"/>
    </source>
</evidence>
<evidence type="ECO:0000256" key="4">
    <source>
        <dbReference type="ARBA" id="ARBA00022777"/>
    </source>
</evidence>
<comment type="similarity">
    <text evidence="6">Belongs to the protein kinase superfamily. STE Ser/Thr protein kinase family. MAP kinase kinase subfamily.</text>
</comment>
<dbReference type="InterPro" id="IPR050915">
    <property type="entry name" value="MAP_kinase_kinase"/>
</dbReference>
<feature type="binding site" evidence="7">
    <location>
        <position position="142"/>
    </location>
    <ligand>
        <name>ATP</name>
        <dbReference type="ChEBI" id="CHEBI:30616"/>
    </ligand>
</feature>
<organism evidence="10 11">
    <name type="scientific">Malassezia cuniculi</name>
    <dbReference type="NCBI Taxonomy" id="948313"/>
    <lineage>
        <taxon>Eukaryota</taxon>
        <taxon>Fungi</taxon>
        <taxon>Dikarya</taxon>
        <taxon>Basidiomycota</taxon>
        <taxon>Ustilaginomycotina</taxon>
        <taxon>Malasseziomycetes</taxon>
        <taxon>Malasseziales</taxon>
        <taxon>Malasseziaceae</taxon>
        <taxon>Malassezia</taxon>
    </lineage>
</organism>
<evidence type="ECO:0000313" key="10">
    <source>
        <dbReference type="EMBL" id="WFD35895.1"/>
    </source>
</evidence>
<dbReference type="PANTHER" id="PTHR47448:SF5">
    <property type="entry name" value="MITOGEN-ACTIVATED PROTEIN KINASE KINAE MKK2"/>
    <property type="match status" value="1"/>
</dbReference>
<evidence type="ECO:0000259" key="9">
    <source>
        <dbReference type="PROSITE" id="PS50011"/>
    </source>
</evidence>
<name>A0AAF0J7A5_9BASI</name>
<keyword evidence="4 10" id="KW-0418">Kinase</keyword>
<dbReference type="FunFam" id="3.30.200.20:FF:000040">
    <property type="entry name" value="Dual specificity mitogen-activated protein kinase kinase"/>
    <property type="match status" value="1"/>
</dbReference>
<keyword evidence="11" id="KW-1185">Reference proteome</keyword>
<evidence type="ECO:0000256" key="8">
    <source>
        <dbReference type="RuleBase" id="RU000304"/>
    </source>
</evidence>
<dbReference type="GO" id="GO:0005524">
    <property type="term" value="F:ATP binding"/>
    <property type="evidence" value="ECO:0007669"/>
    <property type="project" value="UniProtKB-UniRule"/>
</dbReference>
<dbReference type="GO" id="GO:0004674">
    <property type="term" value="F:protein serine/threonine kinase activity"/>
    <property type="evidence" value="ECO:0007669"/>
    <property type="project" value="UniProtKB-KW"/>
</dbReference>
<evidence type="ECO:0000256" key="1">
    <source>
        <dbReference type="ARBA" id="ARBA00022527"/>
    </source>
</evidence>
<dbReference type="Proteomes" id="UP001219933">
    <property type="component" value="Chromosome 4"/>
</dbReference>
<evidence type="ECO:0000256" key="6">
    <source>
        <dbReference type="ARBA" id="ARBA00038035"/>
    </source>
</evidence>
<dbReference type="PANTHER" id="PTHR47448">
    <property type="entry name" value="DUAL SPECIFICITY MITOGEN-ACTIVATED PROTEIN KINASE KINASE DSOR1-LIKE PROTEIN"/>
    <property type="match status" value="1"/>
</dbReference>
<proteinExistence type="inferred from homology"/>
<keyword evidence="2 10" id="KW-0808">Transferase</keyword>